<dbReference type="GO" id="GO:0008206">
    <property type="term" value="P:bile acid metabolic process"/>
    <property type="evidence" value="ECO:0007669"/>
    <property type="project" value="TreeGrafter"/>
</dbReference>
<name>A0A8B8HUP2_VANTA</name>
<comment type="similarity">
    <text evidence="1">Belongs to the CoA-transferase III family.</text>
</comment>
<dbReference type="GeneID" id="113395216"/>
<dbReference type="GO" id="GO:0005739">
    <property type="term" value="C:mitochondrion"/>
    <property type="evidence" value="ECO:0007669"/>
    <property type="project" value="TreeGrafter"/>
</dbReference>
<evidence type="ECO:0000313" key="5">
    <source>
        <dbReference type="RefSeq" id="XP_026488569.2"/>
    </source>
</evidence>
<dbReference type="InterPro" id="IPR050509">
    <property type="entry name" value="CoA-transferase_III"/>
</dbReference>
<organism evidence="4 5">
    <name type="scientific">Vanessa tameamea</name>
    <name type="common">Kamehameha butterfly</name>
    <dbReference type="NCBI Taxonomy" id="334116"/>
    <lineage>
        <taxon>Eukaryota</taxon>
        <taxon>Metazoa</taxon>
        <taxon>Ecdysozoa</taxon>
        <taxon>Arthropoda</taxon>
        <taxon>Hexapoda</taxon>
        <taxon>Insecta</taxon>
        <taxon>Pterygota</taxon>
        <taxon>Neoptera</taxon>
        <taxon>Endopterygota</taxon>
        <taxon>Lepidoptera</taxon>
        <taxon>Glossata</taxon>
        <taxon>Ditrysia</taxon>
        <taxon>Papilionoidea</taxon>
        <taxon>Nymphalidae</taxon>
        <taxon>Nymphalinae</taxon>
        <taxon>Vanessa</taxon>
    </lineage>
</organism>
<dbReference type="Pfam" id="PF02515">
    <property type="entry name" value="CoA_transf_3"/>
    <property type="match status" value="1"/>
</dbReference>
<keyword evidence="4" id="KW-1185">Reference proteome</keyword>
<dbReference type="PANTHER" id="PTHR48228">
    <property type="entry name" value="SUCCINYL-COA--D-CITRAMALATE COA-TRANSFERASE"/>
    <property type="match status" value="1"/>
</dbReference>
<evidence type="ECO:0000256" key="3">
    <source>
        <dbReference type="SAM" id="Phobius"/>
    </source>
</evidence>
<dbReference type="Proteomes" id="UP001652626">
    <property type="component" value="Chromosome 4"/>
</dbReference>
<evidence type="ECO:0000256" key="1">
    <source>
        <dbReference type="ARBA" id="ARBA00008383"/>
    </source>
</evidence>
<gene>
    <name evidence="5" type="primary">LOC113395216</name>
</gene>
<keyword evidence="3" id="KW-1133">Transmembrane helix</keyword>
<feature type="transmembrane region" description="Helical" evidence="3">
    <location>
        <begin position="148"/>
        <end position="168"/>
    </location>
</feature>
<dbReference type="InterPro" id="IPR003673">
    <property type="entry name" value="CoA-Trfase_fam_III"/>
</dbReference>
<keyword evidence="3" id="KW-0472">Membrane</keyword>
<evidence type="ECO:0000313" key="4">
    <source>
        <dbReference type="Proteomes" id="UP001652626"/>
    </source>
</evidence>
<evidence type="ECO:0000256" key="2">
    <source>
        <dbReference type="SAM" id="MobiDB-lite"/>
    </source>
</evidence>
<dbReference type="Gene3D" id="3.30.1540.10">
    <property type="entry name" value="formyl-coa transferase, domain 3"/>
    <property type="match status" value="1"/>
</dbReference>
<dbReference type="AlphaFoldDB" id="A0A8B8HUP2"/>
<protein>
    <submittedName>
        <fullName evidence="5">Alpha-methylacyl-CoA racemase</fullName>
    </submittedName>
</protein>
<dbReference type="RefSeq" id="XP_026488569.2">
    <property type="nucleotide sequence ID" value="XM_026632784.2"/>
</dbReference>
<dbReference type="Gene3D" id="3.40.50.10540">
    <property type="entry name" value="Crotonobetainyl-coa:carnitine coa-transferase, domain 1"/>
    <property type="match status" value="1"/>
</dbReference>
<sequence>MALKGIKVIEMIGLAPGPFCGTILADFGATVTIVQKLYPPPIEIMSNGKKVIAVNLKTKEGVEILKKLCTTSDVLLDTYRPGVLEKLGLGPKLLLKENPRLIYAQLTGYGQSGYYRNKAGHDINYVAMSGLLSKLTKNGQPPQPPLNLIADFAGGSVICVLGILLALLDRTRSGKGQIIDASMTEGAAYIGAWIYKSQNIDLFSKEPGSNMLDGGYPFYTTYKTKDNKFMAVGSLEPQFYANLLVGLNLSKEIYTQGNKDICKKKFEEIFLTKTQEEWSTIFENLDACVTPVLDIDQVGKNMCHSTRKSFYKDEENYFQPEPAPKLSNSPGIASGKQKPPKHGEHTVMVLKELGYTNSKIQDLIKNSCVYAYTNSHL</sequence>
<keyword evidence="3" id="KW-0812">Transmembrane</keyword>
<dbReference type="SUPFAM" id="SSF89796">
    <property type="entry name" value="CoA-transferase family III (CaiB/BaiF)"/>
    <property type="match status" value="1"/>
</dbReference>
<dbReference type="OrthoDB" id="16747at2759"/>
<dbReference type="InterPro" id="IPR023606">
    <property type="entry name" value="CoA-Trfase_III_dom_1_sf"/>
</dbReference>
<dbReference type="InterPro" id="IPR044855">
    <property type="entry name" value="CoA-Trfase_III_dom3_sf"/>
</dbReference>
<dbReference type="PANTHER" id="PTHR48228:SF5">
    <property type="entry name" value="ALPHA-METHYLACYL-COA RACEMASE"/>
    <property type="match status" value="1"/>
</dbReference>
<proteinExistence type="inferred from homology"/>
<dbReference type="GO" id="GO:0008111">
    <property type="term" value="F:alpha-methylacyl-CoA racemase activity"/>
    <property type="evidence" value="ECO:0007669"/>
    <property type="project" value="TreeGrafter"/>
</dbReference>
<accession>A0A8B8HUP2</accession>
<feature type="region of interest" description="Disordered" evidence="2">
    <location>
        <begin position="321"/>
        <end position="342"/>
    </location>
</feature>
<reference evidence="5" key="1">
    <citation type="submission" date="2025-08" db="UniProtKB">
        <authorList>
            <consortium name="RefSeq"/>
        </authorList>
    </citation>
    <scope>IDENTIFICATION</scope>
    <source>
        <tissue evidence="5">Whole body</tissue>
    </source>
</reference>
<dbReference type="OMA" id="VVIDPFR"/>